<protein>
    <recommendedName>
        <fullName evidence="5">Secreted protein</fullName>
    </recommendedName>
</protein>
<evidence type="ECO:0000313" key="3">
    <source>
        <dbReference type="EMBL" id="GIY55234.1"/>
    </source>
</evidence>
<feature type="compositionally biased region" description="Polar residues" evidence="1">
    <location>
        <begin position="73"/>
        <end position="89"/>
    </location>
</feature>
<keyword evidence="4" id="KW-1185">Reference proteome</keyword>
<keyword evidence="2" id="KW-0732">Signal</keyword>
<sequence length="107" mass="11507">MLHYTAAILVLGPLTSIRLASEAASSGKFSYSNTLGLTVGRSILLSVLKYEHRYTNKTKIPTPRQCVEKRSSRQLTCSSGANEPASSRSGLVVRPGETCLNEGPVPE</sequence>
<name>A0AAV4UC23_CAEEX</name>
<feature type="chain" id="PRO_5043461628" description="Secreted protein" evidence="2">
    <location>
        <begin position="21"/>
        <end position="107"/>
    </location>
</feature>
<dbReference type="AlphaFoldDB" id="A0AAV4UC23"/>
<evidence type="ECO:0000256" key="1">
    <source>
        <dbReference type="SAM" id="MobiDB-lite"/>
    </source>
</evidence>
<reference evidence="3 4" key="1">
    <citation type="submission" date="2021-06" db="EMBL/GenBank/DDBJ databases">
        <title>Caerostris extrusa draft genome.</title>
        <authorList>
            <person name="Kono N."/>
            <person name="Arakawa K."/>
        </authorList>
    </citation>
    <scope>NUCLEOTIDE SEQUENCE [LARGE SCALE GENOMIC DNA]</scope>
</reference>
<comment type="caution">
    <text evidence="3">The sequence shown here is derived from an EMBL/GenBank/DDBJ whole genome shotgun (WGS) entry which is preliminary data.</text>
</comment>
<dbReference type="Proteomes" id="UP001054945">
    <property type="component" value="Unassembled WGS sequence"/>
</dbReference>
<feature type="signal peptide" evidence="2">
    <location>
        <begin position="1"/>
        <end position="20"/>
    </location>
</feature>
<organism evidence="3 4">
    <name type="scientific">Caerostris extrusa</name>
    <name type="common">Bark spider</name>
    <name type="synonym">Caerostris bankana</name>
    <dbReference type="NCBI Taxonomy" id="172846"/>
    <lineage>
        <taxon>Eukaryota</taxon>
        <taxon>Metazoa</taxon>
        <taxon>Ecdysozoa</taxon>
        <taxon>Arthropoda</taxon>
        <taxon>Chelicerata</taxon>
        <taxon>Arachnida</taxon>
        <taxon>Araneae</taxon>
        <taxon>Araneomorphae</taxon>
        <taxon>Entelegynae</taxon>
        <taxon>Araneoidea</taxon>
        <taxon>Araneidae</taxon>
        <taxon>Caerostris</taxon>
    </lineage>
</organism>
<dbReference type="EMBL" id="BPLR01012622">
    <property type="protein sequence ID" value="GIY55234.1"/>
    <property type="molecule type" value="Genomic_DNA"/>
</dbReference>
<evidence type="ECO:0000313" key="4">
    <source>
        <dbReference type="Proteomes" id="UP001054945"/>
    </source>
</evidence>
<gene>
    <name evidence="3" type="ORF">CEXT_333161</name>
</gene>
<evidence type="ECO:0008006" key="5">
    <source>
        <dbReference type="Google" id="ProtNLM"/>
    </source>
</evidence>
<proteinExistence type="predicted"/>
<feature type="region of interest" description="Disordered" evidence="1">
    <location>
        <begin position="63"/>
        <end position="107"/>
    </location>
</feature>
<accession>A0AAV4UC23</accession>
<evidence type="ECO:0000256" key="2">
    <source>
        <dbReference type="SAM" id="SignalP"/>
    </source>
</evidence>